<keyword evidence="1" id="KW-0812">Transmembrane</keyword>
<feature type="transmembrane region" description="Helical" evidence="1">
    <location>
        <begin position="33"/>
        <end position="57"/>
    </location>
</feature>
<evidence type="ECO:0000256" key="1">
    <source>
        <dbReference type="SAM" id="Phobius"/>
    </source>
</evidence>
<evidence type="ECO:0008006" key="3">
    <source>
        <dbReference type="Google" id="ProtNLM"/>
    </source>
</evidence>
<protein>
    <recommendedName>
        <fullName evidence="3">Integral membrane protein</fullName>
    </recommendedName>
</protein>
<reference evidence="2" key="1">
    <citation type="submission" date="2020-02" db="EMBL/GenBank/DDBJ databases">
        <authorList>
            <person name="Meier V. D."/>
        </authorList>
    </citation>
    <scope>NUCLEOTIDE SEQUENCE</scope>
    <source>
        <strain evidence="2">AVDCRST_MAG60</strain>
    </source>
</reference>
<dbReference type="EMBL" id="CADCUN010000044">
    <property type="protein sequence ID" value="CAA9374776.1"/>
    <property type="molecule type" value="Genomic_DNA"/>
</dbReference>
<name>A0A6J4N0Y6_9ACTN</name>
<proteinExistence type="predicted"/>
<organism evidence="2">
    <name type="scientific">uncultured Nocardioides sp</name>
    <dbReference type="NCBI Taxonomy" id="198441"/>
    <lineage>
        <taxon>Bacteria</taxon>
        <taxon>Bacillati</taxon>
        <taxon>Actinomycetota</taxon>
        <taxon>Actinomycetes</taxon>
        <taxon>Propionibacteriales</taxon>
        <taxon>Nocardioidaceae</taxon>
        <taxon>Nocardioides</taxon>
        <taxon>environmental samples</taxon>
    </lineage>
</organism>
<keyword evidence="1" id="KW-1133">Transmembrane helix</keyword>
<feature type="transmembrane region" description="Helical" evidence="1">
    <location>
        <begin position="93"/>
        <end position="112"/>
    </location>
</feature>
<accession>A0A6J4N0Y6</accession>
<keyword evidence="1" id="KW-0472">Membrane</keyword>
<feature type="transmembrane region" description="Helical" evidence="1">
    <location>
        <begin position="6"/>
        <end position="26"/>
    </location>
</feature>
<dbReference type="AlphaFoldDB" id="A0A6J4N0Y6"/>
<evidence type="ECO:0000313" key="2">
    <source>
        <dbReference type="EMBL" id="CAA9374776.1"/>
    </source>
</evidence>
<sequence>MVDPLQTILIVASLLLAVVTGVYIALDRSPDKILVAVIAVLEVGLLVQAVIGIAQVVGGGDDLGITFVGYLLAVLVVLPAGVLWSLGERSRGATAVLLVALLTAAFLVLRLVQLRAAA</sequence>
<gene>
    <name evidence="2" type="ORF">AVDCRST_MAG60-404</name>
</gene>
<feature type="transmembrane region" description="Helical" evidence="1">
    <location>
        <begin position="63"/>
        <end position="86"/>
    </location>
</feature>